<proteinExistence type="predicted"/>
<name>A0A562I060_9GAMM</name>
<protein>
    <submittedName>
        <fullName evidence="1">Cellulose biosynthesis protein BcsE</fullName>
    </submittedName>
</protein>
<comment type="caution">
    <text evidence="1">The sequence shown here is derived from an EMBL/GenBank/DDBJ whole genome shotgun (WGS) entry which is preliminary data.</text>
</comment>
<evidence type="ECO:0000313" key="2">
    <source>
        <dbReference type="Proteomes" id="UP000319627"/>
    </source>
</evidence>
<sequence>MRKRGLFWINSAESHDRTTLLGQVLSGLSEHTQVTLVYSCEEANTLLSAYQSGPLAIRLFEIPALLLHKALRLLPSDLQRARAQHSELILLCLPAEAWAPMDEATLTHWCWSLRNWLEQYDTTLLICSQGPLHPQLTQLNDYLSGLSNLISEPSCTHYHIKYWHHKFGIQTEQKYCFERTAQGFEVLPETLQSEPSTSQDFRYLIQAHVLNKHTPIHDHWLVFDTLRDLLQQATSVPHGILLLGVANNEQIEDLAQQLHSQSFSPQQNLRILVRETAPCLRHRDRGLLQACGVHLIIPHNFPAPQIISFLELLKQESACTPEQLFDFQELKQSIDPPNQRGLISVQDFITTLEPIYAKDTLANIEHQLLQLTPSGKLTAEHCLNQMQLRRMGDVACIENESVYLFLFACNTNEIEQALQNICQLPFNSLFSKITQLNNLDSVRQASYSISHSAHIEEPSIQTTISQHIKPEVPLNPKRAKLPCISLAKK</sequence>
<dbReference type="Pfam" id="PF10995">
    <property type="entry name" value="CBP_BcsE"/>
    <property type="match status" value="1"/>
</dbReference>
<dbReference type="Proteomes" id="UP000319627">
    <property type="component" value="Unassembled WGS sequence"/>
</dbReference>
<dbReference type="AlphaFoldDB" id="A0A562I060"/>
<keyword evidence="2" id="KW-1185">Reference proteome</keyword>
<dbReference type="InterPro" id="IPR017745">
    <property type="entry name" value="BcsE"/>
</dbReference>
<dbReference type="EMBL" id="VLKG01000009">
    <property type="protein sequence ID" value="TWH64410.1"/>
    <property type="molecule type" value="Genomic_DNA"/>
</dbReference>
<organism evidence="1 2">
    <name type="scientific">Azomonas agilis</name>
    <dbReference type="NCBI Taxonomy" id="116849"/>
    <lineage>
        <taxon>Bacteria</taxon>
        <taxon>Pseudomonadati</taxon>
        <taxon>Pseudomonadota</taxon>
        <taxon>Gammaproteobacteria</taxon>
        <taxon>Pseudomonadales</taxon>
        <taxon>Pseudomonadaceae</taxon>
        <taxon>Azomonas</taxon>
    </lineage>
</organism>
<gene>
    <name evidence="1" type="ORF">LX59_02358</name>
</gene>
<accession>A0A562I060</accession>
<evidence type="ECO:0000313" key="1">
    <source>
        <dbReference type="EMBL" id="TWH64410.1"/>
    </source>
</evidence>
<dbReference type="GO" id="GO:0035438">
    <property type="term" value="F:cyclic-di-GMP binding"/>
    <property type="evidence" value="ECO:0007669"/>
    <property type="project" value="InterPro"/>
</dbReference>
<reference evidence="1 2" key="1">
    <citation type="submission" date="2019-07" db="EMBL/GenBank/DDBJ databases">
        <title>Genomic Encyclopedia of Type Strains, Phase I: the one thousand microbial genomes (KMG-I) project.</title>
        <authorList>
            <person name="Kyrpides N."/>
        </authorList>
    </citation>
    <scope>NUCLEOTIDE SEQUENCE [LARGE SCALE GENOMIC DNA]</scope>
    <source>
        <strain evidence="1 2">DSM 375</strain>
    </source>
</reference>